<organism evidence="2 3">
    <name type="scientific">Aplosporella prunicola CBS 121167</name>
    <dbReference type="NCBI Taxonomy" id="1176127"/>
    <lineage>
        <taxon>Eukaryota</taxon>
        <taxon>Fungi</taxon>
        <taxon>Dikarya</taxon>
        <taxon>Ascomycota</taxon>
        <taxon>Pezizomycotina</taxon>
        <taxon>Dothideomycetes</taxon>
        <taxon>Dothideomycetes incertae sedis</taxon>
        <taxon>Botryosphaeriales</taxon>
        <taxon>Aplosporellaceae</taxon>
        <taxon>Aplosporella</taxon>
    </lineage>
</organism>
<sequence length="209" mass="23500">MFFRRFFGGSKKSKSKPDRTSKTPTVQSNITQPEPPREFRLVTDTELGRRQDQIIANLRHDHSPRPAPVRKEYTTKPFYIAPSEEKLEIHGIKVEVVSDEDECYHPAPSLFVHTEQKVTERFSPKPVNRAGTPHPQRRTSSASRHSTRTVNSTKTAQSTKTAHSTKTARTARSTRTLNSTRRNDSSSRLVNARPAPSATGTITIGYAGY</sequence>
<reference evidence="2" key="1">
    <citation type="journal article" date="2020" name="Stud. Mycol.">
        <title>101 Dothideomycetes genomes: a test case for predicting lifestyles and emergence of pathogens.</title>
        <authorList>
            <person name="Haridas S."/>
            <person name="Albert R."/>
            <person name="Binder M."/>
            <person name="Bloem J."/>
            <person name="Labutti K."/>
            <person name="Salamov A."/>
            <person name="Andreopoulos B."/>
            <person name="Baker S."/>
            <person name="Barry K."/>
            <person name="Bills G."/>
            <person name="Bluhm B."/>
            <person name="Cannon C."/>
            <person name="Castanera R."/>
            <person name="Culley D."/>
            <person name="Daum C."/>
            <person name="Ezra D."/>
            <person name="Gonzalez J."/>
            <person name="Henrissat B."/>
            <person name="Kuo A."/>
            <person name="Liang C."/>
            <person name="Lipzen A."/>
            <person name="Lutzoni F."/>
            <person name="Magnuson J."/>
            <person name="Mondo S."/>
            <person name="Nolan M."/>
            <person name="Ohm R."/>
            <person name="Pangilinan J."/>
            <person name="Park H.-J."/>
            <person name="Ramirez L."/>
            <person name="Alfaro M."/>
            <person name="Sun H."/>
            <person name="Tritt A."/>
            <person name="Yoshinaga Y."/>
            <person name="Zwiers L.-H."/>
            <person name="Turgeon B."/>
            <person name="Goodwin S."/>
            <person name="Spatafora J."/>
            <person name="Crous P."/>
            <person name="Grigoriev I."/>
        </authorList>
    </citation>
    <scope>NUCLEOTIDE SEQUENCE</scope>
    <source>
        <strain evidence="2">CBS 121167</strain>
    </source>
</reference>
<evidence type="ECO:0000313" key="2">
    <source>
        <dbReference type="EMBL" id="KAF2144629.1"/>
    </source>
</evidence>
<accession>A0A6A6BKI4</accession>
<dbReference type="RefSeq" id="XP_033400341.1">
    <property type="nucleotide sequence ID" value="XM_033541887.1"/>
</dbReference>
<feature type="compositionally biased region" description="Low complexity" evidence="1">
    <location>
        <begin position="1"/>
        <end position="10"/>
    </location>
</feature>
<dbReference type="AlphaFoldDB" id="A0A6A6BKI4"/>
<feature type="region of interest" description="Disordered" evidence="1">
    <location>
        <begin position="122"/>
        <end position="209"/>
    </location>
</feature>
<feature type="region of interest" description="Disordered" evidence="1">
    <location>
        <begin position="1"/>
        <end position="34"/>
    </location>
</feature>
<name>A0A6A6BKI4_9PEZI</name>
<protein>
    <submittedName>
        <fullName evidence="2">Uncharacterized protein</fullName>
    </submittedName>
</protein>
<evidence type="ECO:0000256" key="1">
    <source>
        <dbReference type="SAM" id="MobiDB-lite"/>
    </source>
</evidence>
<keyword evidence="3" id="KW-1185">Reference proteome</keyword>
<dbReference type="GeneID" id="54299384"/>
<proteinExistence type="predicted"/>
<feature type="compositionally biased region" description="Polar residues" evidence="1">
    <location>
        <begin position="22"/>
        <end position="32"/>
    </location>
</feature>
<evidence type="ECO:0000313" key="3">
    <source>
        <dbReference type="Proteomes" id="UP000799438"/>
    </source>
</evidence>
<gene>
    <name evidence="2" type="ORF">K452DRAFT_296048</name>
</gene>
<feature type="compositionally biased region" description="Low complexity" evidence="1">
    <location>
        <begin position="138"/>
        <end position="180"/>
    </location>
</feature>
<dbReference type="Proteomes" id="UP000799438">
    <property type="component" value="Unassembled WGS sequence"/>
</dbReference>
<dbReference type="EMBL" id="ML995479">
    <property type="protein sequence ID" value="KAF2144629.1"/>
    <property type="molecule type" value="Genomic_DNA"/>
</dbReference>